<reference evidence="2 3" key="3">
    <citation type="journal article" date="2013" name="Rice">
        <title>Improvement of the Oryza sativa Nipponbare reference genome using next generation sequence and optical map data.</title>
        <authorList>
            <person name="Kawahara Y."/>
            <person name="de la Bastide M."/>
            <person name="Hamilton J.P."/>
            <person name="Kanamori H."/>
            <person name="McCombie W.R."/>
            <person name="Ouyang S."/>
            <person name="Schwartz D.C."/>
            <person name="Tanaka T."/>
            <person name="Wu J."/>
            <person name="Zhou S."/>
            <person name="Childs K.L."/>
            <person name="Davidson R.M."/>
            <person name="Lin H."/>
            <person name="Quesada-Ocampo L."/>
            <person name="Vaillancourt B."/>
            <person name="Sakai H."/>
            <person name="Lee S.S."/>
            <person name="Kim J."/>
            <person name="Numa H."/>
            <person name="Itoh T."/>
            <person name="Buell C.R."/>
            <person name="Matsumoto T."/>
        </authorList>
    </citation>
    <scope>NUCLEOTIDE SEQUENCE [LARGE SCALE GENOMIC DNA]</scope>
    <source>
        <strain evidence="3">cv. Nipponbare</strain>
    </source>
</reference>
<reference evidence="2 3" key="2">
    <citation type="journal article" date="2013" name="Plant Cell Physiol.">
        <title>Rice Annotation Project Database (RAP-DB): an integrative and interactive database for rice genomics.</title>
        <authorList>
            <person name="Sakai H."/>
            <person name="Lee S.S."/>
            <person name="Tanaka T."/>
            <person name="Numa H."/>
            <person name="Kim J."/>
            <person name="Kawahara Y."/>
            <person name="Wakimoto H."/>
            <person name="Yang C.C."/>
            <person name="Iwamoto M."/>
            <person name="Abe T."/>
            <person name="Yamada Y."/>
            <person name="Muto A."/>
            <person name="Inokuchi H."/>
            <person name="Ikemura T."/>
            <person name="Matsumoto T."/>
            <person name="Sasaki T."/>
            <person name="Itoh T."/>
        </authorList>
    </citation>
    <scope>NUCLEOTIDE SEQUENCE [LARGE SCALE GENOMIC DNA]</scope>
    <source>
        <strain evidence="3">cv. Nipponbare</strain>
    </source>
</reference>
<feature type="non-terminal residue" evidence="2">
    <location>
        <position position="1"/>
    </location>
</feature>
<feature type="region of interest" description="Disordered" evidence="1">
    <location>
        <begin position="161"/>
        <end position="201"/>
    </location>
</feature>
<reference evidence="3" key="1">
    <citation type="journal article" date="2005" name="Nature">
        <title>The map-based sequence of the rice genome.</title>
        <authorList>
            <consortium name="International rice genome sequencing project (IRGSP)"/>
            <person name="Matsumoto T."/>
            <person name="Wu J."/>
            <person name="Kanamori H."/>
            <person name="Katayose Y."/>
            <person name="Fujisawa M."/>
            <person name="Namiki N."/>
            <person name="Mizuno H."/>
            <person name="Yamamoto K."/>
            <person name="Antonio B.A."/>
            <person name="Baba T."/>
            <person name="Sakata K."/>
            <person name="Nagamura Y."/>
            <person name="Aoki H."/>
            <person name="Arikawa K."/>
            <person name="Arita K."/>
            <person name="Bito T."/>
            <person name="Chiden Y."/>
            <person name="Fujitsuka N."/>
            <person name="Fukunaka R."/>
            <person name="Hamada M."/>
            <person name="Harada C."/>
            <person name="Hayashi A."/>
            <person name="Hijishita S."/>
            <person name="Honda M."/>
            <person name="Hosokawa S."/>
            <person name="Ichikawa Y."/>
            <person name="Idonuma A."/>
            <person name="Iijima M."/>
            <person name="Ikeda M."/>
            <person name="Ikeno M."/>
            <person name="Ito K."/>
            <person name="Ito S."/>
            <person name="Ito T."/>
            <person name="Ito Y."/>
            <person name="Ito Y."/>
            <person name="Iwabuchi A."/>
            <person name="Kamiya K."/>
            <person name="Karasawa W."/>
            <person name="Kurita K."/>
            <person name="Katagiri S."/>
            <person name="Kikuta A."/>
            <person name="Kobayashi H."/>
            <person name="Kobayashi N."/>
            <person name="Machita K."/>
            <person name="Maehara T."/>
            <person name="Masukawa M."/>
            <person name="Mizubayashi T."/>
            <person name="Mukai Y."/>
            <person name="Nagasaki H."/>
            <person name="Nagata Y."/>
            <person name="Naito S."/>
            <person name="Nakashima M."/>
            <person name="Nakama Y."/>
            <person name="Nakamichi Y."/>
            <person name="Nakamura M."/>
            <person name="Meguro A."/>
            <person name="Negishi M."/>
            <person name="Ohta I."/>
            <person name="Ohta T."/>
            <person name="Okamoto M."/>
            <person name="Ono N."/>
            <person name="Saji S."/>
            <person name="Sakaguchi M."/>
            <person name="Sakai K."/>
            <person name="Shibata M."/>
            <person name="Shimokawa T."/>
            <person name="Song J."/>
            <person name="Takazaki Y."/>
            <person name="Terasawa K."/>
            <person name="Tsugane M."/>
            <person name="Tsuji K."/>
            <person name="Ueda S."/>
            <person name="Waki K."/>
            <person name="Yamagata H."/>
            <person name="Yamamoto M."/>
            <person name="Yamamoto S."/>
            <person name="Yamane H."/>
            <person name="Yoshiki S."/>
            <person name="Yoshihara R."/>
            <person name="Yukawa K."/>
            <person name="Zhong H."/>
            <person name="Yano M."/>
            <person name="Yuan Q."/>
            <person name="Ouyang S."/>
            <person name="Liu J."/>
            <person name="Jones K.M."/>
            <person name="Gansberger K."/>
            <person name="Moffat K."/>
            <person name="Hill J."/>
            <person name="Bera J."/>
            <person name="Fadrosh D."/>
            <person name="Jin S."/>
            <person name="Johri S."/>
            <person name="Kim M."/>
            <person name="Overton L."/>
            <person name="Reardon M."/>
            <person name="Tsitrin T."/>
            <person name="Vuong H."/>
            <person name="Weaver B."/>
            <person name="Ciecko A."/>
            <person name="Tallon L."/>
            <person name="Jackson J."/>
            <person name="Pai G."/>
            <person name="Aken S.V."/>
            <person name="Utterback T."/>
            <person name="Reidmuller S."/>
            <person name="Feldblyum T."/>
            <person name="Hsiao J."/>
            <person name="Zismann V."/>
            <person name="Iobst S."/>
            <person name="de Vazeille A.R."/>
            <person name="Buell C.R."/>
            <person name="Ying K."/>
            <person name="Li Y."/>
            <person name="Lu T."/>
            <person name="Huang Y."/>
            <person name="Zhao Q."/>
            <person name="Feng Q."/>
            <person name="Zhang L."/>
            <person name="Zhu J."/>
            <person name="Weng Q."/>
            <person name="Mu J."/>
            <person name="Lu Y."/>
            <person name="Fan D."/>
            <person name="Liu Y."/>
            <person name="Guan J."/>
            <person name="Zhang Y."/>
            <person name="Yu S."/>
            <person name="Liu X."/>
            <person name="Zhang Y."/>
            <person name="Hong G."/>
            <person name="Han B."/>
            <person name="Choisne N."/>
            <person name="Demange N."/>
            <person name="Orjeda G."/>
            <person name="Samain S."/>
            <person name="Cattolico L."/>
            <person name="Pelletier E."/>
            <person name="Couloux A."/>
            <person name="Segurens B."/>
            <person name="Wincker P."/>
            <person name="D'Hont A."/>
            <person name="Scarpelli C."/>
            <person name="Weissenbach J."/>
            <person name="Salanoubat M."/>
            <person name="Quetier F."/>
            <person name="Yu Y."/>
            <person name="Kim H.R."/>
            <person name="Rambo T."/>
            <person name="Currie J."/>
            <person name="Collura K."/>
            <person name="Luo M."/>
            <person name="Yang T."/>
            <person name="Ammiraju J.S.S."/>
            <person name="Engler F."/>
            <person name="Soderlund C."/>
            <person name="Wing R.A."/>
            <person name="Palmer L.E."/>
            <person name="de la Bastide M."/>
            <person name="Spiegel L."/>
            <person name="Nascimento L."/>
            <person name="Zutavern T."/>
            <person name="O'Shaughnessy A."/>
            <person name="Dike S."/>
            <person name="Dedhia N."/>
            <person name="Preston R."/>
            <person name="Balija V."/>
            <person name="McCombie W.R."/>
            <person name="Chow T."/>
            <person name="Chen H."/>
            <person name="Chung M."/>
            <person name="Chen C."/>
            <person name="Shaw J."/>
            <person name="Wu H."/>
            <person name="Hsiao K."/>
            <person name="Chao Y."/>
            <person name="Chu M."/>
            <person name="Cheng C."/>
            <person name="Hour A."/>
            <person name="Lee P."/>
            <person name="Lin S."/>
            <person name="Lin Y."/>
            <person name="Liou J."/>
            <person name="Liu S."/>
            <person name="Hsing Y."/>
            <person name="Raghuvanshi S."/>
            <person name="Mohanty A."/>
            <person name="Bharti A.K."/>
            <person name="Gaur A."/>
            <person name="Gupta V."/>
            <person name="Kumar D."/>
            <person name="Ravi V."/>
            <person name="Vij S."/>
            <person name="Kapur A."/>
            <person name="Khurana P."/>
            <person name="Khurana P."/>
            <person name="Khurana J.P."/>
            <person name="Tyagi A.K."/>
            <person name="Gaikwad K."/>
            <person name="Singh A."/>
            <person name="Dalal V."/>
            <person name="Srivastava S."/>
            <person name="Dixit A."/>
            <person name="Pal A.K."/>
            <person name="Ghazi I.A."/>
            <person name="Yadav M."/>
            <person name="Pandit A."/>
            <person name="Bhargava A."/>
            <person name="Sureshbabu K."/>
            <person name="Batra K."/>
            <person name="Sharma T.R."/>
            <person name="Mohapatra T."/>
            <person name="Singh N.K."/>
            <person name="Messing J."/>
            <person name="Nelson A.B."/>
            <person name="Fuks G."/>
            <person name="Kavchok S."/>
            <person name="Keizer G."/>
            <person name="Linton E."/>
            <person name="Llaca V."/>
            <person name="Song R."/>
            <person name="Tanyolac B."/>
            <person name="Young S."/>
            <person name="Ho-Il K."/>
            <person name="Hahn J.H."/>
            <person name="Sangsakoo G."/>
            <person name="Vanavichit A."/>
            <person name="de Mattos Luiz.A.T."/>
            <person name="Zimmer P.D."/>
            <person name="Malone G."/>
            <person name="Dellagostin O."/>
            <person name="de Oliveira A.C."/>
            <person name="Bevan M."/>
            <person name="Bancroft I."/>
            <person name="Minx P."/>
            <person name="Cordum H."/>
            <person name="Wilson R."/>
            <person name="Cheng Z."/>
            <person name="Jin W."/>
            <person name="Jiang J."/>
            <person name="Leong S.A."/>
            <person name="Iwama H."/>
            <person name="Gojobori T."/>
            <person name="Itoh T."/>
            <person name="Niimura Y."/>
            <person name="Fujii Y."/>
            <person name="Habara T."/>
            <person name="Sakai H."/>
            <person name="Sato Y."/>
            <person name="Wilson G."/>
            <person name="Kumar K."/>
            <person name="McCouch S."/>
            <person name="Juretic N."/>
            <person name="Hoen D."/>
            <person name="Wright S."/>
            <person name="Bruskiewich R."/>
            <person name="Bureau T."/>
            <person name="Miyao A."/>
            <person name="Hirochika H."/>
            <person name="Nishikawa T."/>
            <person name="Kadowaki K."/>
            <person name="Sugiura M."/>
            <person name="Burr B."/>
            <person name="Sasaki T."/>
        </authorList>
    </citation>
    <scope>NUCLEOTIDE SEQUENCE [LARGE SCALE GENOMIC DNA]</scope>
    <source>
        <strain evidence="3">cv. Nipponbare</strain>
    </source>
</reference>
<proteinExistence type="predicted"/>
<dbReference type="Proteomes" id="UP000059680">
    <property type="component" value="Chromosome 1"/>
</dbReference>
<feature type="region of interest" description="Disordered" evidence="1">
    <location>
        <begin position="263"/>
        <end position="282"/>
    </location>
</feature>
<organism evidence="2 3">
    <name type="scientific">Oryza sativa subsp. japonica</name>
    <name type="common">Rice</name>
    <dbReference type="NCBI Taxonomy" id="39947"/>
    <lineage>
        <taxon>Eukaryota</taxon>
        <taxon>Viridiplantae</taxon>
        <taxon>Streptophyta</taxon>
        <taxon>Embryophyta</taxon>
        <taxon>Tracheophyta</taxon>
        <taxon>Spermatophyta</taxon>
        <taxon>Magnoliopsida</taxon>
        <taxon>Liliopsida</taxon>
        <taxon>Poales</taxon>
        <taxon>Poaceae</taxon>
        <taxon>BOP clade</taxon>
        <taxon>Oryzoideae</taxon>
        <taxon>Oryzeae</taxon>
        <taxon>Oryzinae</taxon>
        <taxon>Oryza</taxon>
        <taxon>Oryza sativa</taxon>
    </lineage>
</organism>
<dbReference type="FunCoup" id="A0A0N7KDG0">
    <property type="interactions" value="24"/>
</dbReference>
<dbReference type="eggNOG" id="ENOG502R3WJ">
    <property type="taxonomic scope" value="Eukaryota"/>
</dbReference>
<evidence type="ECO:0000313" key="3">
    <source>
        <dbReference type="Proteomes" id="UP000059680"/>
    </source>
</evidence>
<keyword evidence="3" id="KW-1185">Reference proteome</keyword>
<evidence type="ECO:0000256" key="1">
    <source>
        <dbReference type="SAM" id="MobiDB-lite"/>
    </source>
</evidence>
<name>A0A0N7KDG0_ORYSJ</name>
<dbReference type="AlphaFoldDB" id="A0A0N7KDG0"/>
<dbReference type="PaxDb" id="39947-A0A0N7KDG0"/>
<protein>
    <submittedName>
        <fullName evidence="2">Os01g0657801 protein</fullName>
    </submittedName>
</protein>
<gene>
    <name evidence="2" type="ordered locus">Os01g0657801</name>
    <name evidence="2" type="ORF">OSNPB_010657801</name>
</gene>
<sequence>GAGVPRRLRRRRLGVQEAGLGLEVPEAAAAVDRRVLERHELAELLLLENGEVGTGGSCGLAGAGLIVVLVLGQGAQGRDLAEHRRRGRHRRRGLRAGLVANCHRILCTRGVGGGGEVGGGAGAAELDGRVVVHARGLLGGVEGAEPDAHAAPRVADLRRELAPRPPPDAAELGARRARPSVLRQPPPSHTHSASATNDPSSHITVPAAALLRQSSSSGCSSRSKTCLRHGHLGRRQLPHHAPHPPAAAPLVLAGRVCQVGVVPEDPHRARPGHGTYQDDGWS</sequence>
<evidence type="ECO:0000313" key="2">
    <source>
        <dbReference type="EMBL" id="BAS73513.1"/>
    </source>
</evidence>
<dbReference type="EMBL" id="AP014957">
    <property type="protein sequence ID" value="BAS73513.1"/>
    <property type="molecule type" value="Genomic_DNA"/>
</dbReference>
<accession>A0A0N7KDG0</accession>
<dbReference type="InParanoid" id="A0A0N7KDG0"/>
<dbReference type="SMR" id="A0A0N7KDG0"/>
<dbReference type="Gramene" id="Os01t0657801-00">
    <property type="protein sequence ID" value="Os01t0657801-00"/>
    <property type="gene ID" value="Os01g0657801"/>
</dbReference>
<feature type="compositionally biased region" description="Polar residues" evidence="1">
    <location>
        <begin position="189"/>
        <end position="201"/>
    </location>
</feature>